<feature type="region of interest" description="Disordered" evidence="1">
    <location>
        <begin position="136"/>
        <end position="180"/>
    </location>
</feature>
<keyword evidence="2" id="KW-0472">Membrane</keyword>
<dbReference type="KEGG" id="aar:Acear_1823"/>
<dbReference type="AlphaFoldDB" id="D9QS36"/>
<protein>
    <submittedName>
        <fullName evidence="3">FxsA cytoplasmic membrane protein</fullName>
    </submittedName>
</protein>
<reference evidence="3 4" key="1">
    <citation type="journal article" date="2010" name="Stand. Genomic Sci.">
        <title>Complete genome sequence of Acetohalobium arabaticum type strain (Z-7288).</title>
        <authorList>
            <person name="Sikorski J."/>
            <person name="Lapidus A."/>
            <person name="Chertkov O."/>
            <person name="Lucas S."/>
            <person name="Copeland A."/>
            <person name="Glavina Del Rio T."/>
            <person name="Nolan M."/>
            <person name="Tice H."/>
            <person name="Cheng J.F."/>
            <person name="Han C."/>
            <person name="Brambilla E."/>
            <person name="Pitluck S."/>
            <person name="Liolios K."/>
            <person name="Ivanova N."/>
            <person name="Mavromatis K."/>
            <person name="Mikhailova N."/>
            <person name="Pati A."/>
            <person name="Bruce D."/>
            <person name="Detter C."/>
            <person name="Tapia R."/>
            <person name="Goodwin L."/>
            <person name="Chen A."/>
            <person name="Palaniappan K."/>
            <person name="Land M."/>
            <person name="Hauser L."/>
            <person name="Chang Y.J."/>
            <person name="Jeffries C.D."/>
            <person name="Rohde M."/>
            <person name="Goker M."/>
            <person name="Spring S."/>
            <person name="Woyke T."/>
            <person name="Bristow J."/>
            <person name="Eisen J.A."/>
            <person name="Markowitz V."/>
            <person name="Hugenholtz P."/>
            <person name="Kyrpides N.C."/>
            <person name="Klenk H.P."/>
        </authorList>
    </citation>
    <scope>NUCLEOTIDE SEQUENCE [LARGE SCALE GENOMIC DNA]</scope>
    <source>
        <strain evidence="4">ATCC 49924 / DSM 5501 / Z-7288</strain>
    </source>
</reference>
<name>D9QS36_ACEAZ</name>
<dbReference type="NCBIfam" id="NF008528">
    <property type="entry name" value="PRK11463.1-2"/>
    <property type="match status" value="1"/>
</dbReference>
<dbReference type="InterPro" id="IPR007313">
    <property type="entry name" value="FxsA"/>
</dbReference>
<organism evidence="3 4">
    <name type="scientific">Acetohalobium arabaticum (strain ATCC 49924 / DSM 5501 / Z-7288)</name>
    <dbReference type="NCBI Taxonomy" id="574087"/>
    <lineage>
        <taxon>Bacteria</taxon>
        <taxon>Bacillati</taxon>
        <taxon>Bacillota</taxon>
        <taxon>Clostridia</taxon>
        <taxon>Halanaerobiales</taxon>
        <taxon>Halobacteroidaceae</taxon>
        <taxon>Acetohalobium</taxon>
    </lineage>
</organism>
<keyword evidence="2" id="KW-0812">Transmembrane</keyword>
<accession>D9QS36</accession>
<dbReference type="OrthoDB" id="9792788at2"/>
<keyword evidence="2" id="KW-1133">Transmembrane helix</keyword>
<dbReference type="STRING" id="574087.Acear_1823"/>
<dbReference type="EMBL" id="CP002105">
    <property type="protein sequence ID" value="ADL13327.1"/>
    <property type="molecule type" value="Genomic_DNA"/>
</dbReference>
<feature type="transmembrane region" description="Helical" evidence="2">
    <location>
        <begin position="76"/>
        <end position="101"/>
    </location>
</feature>
<evidence type="ECO:0000313" key="3">
    <source>
        <dbReference type="EMBL" id="ADL13327.1"/>
    </source>
</evidence>
<dbReference type="HOGENOM" id="CLU_085083_5_0_9"/>
<proteinExistence type="predicted"/>
<sequence length="180" mass="19688">MFIRLLLLFTIVPILELALLIQLGSYVGLLPTIGLIAVTGVVGASLARSQGFLVVNQIRNKLAAGSLPADSLIEGLLILIGGGLLLTPGLLTDITGFSLIIPLTRKAIRRLVKKTLKKQIDKGNIQFSFFGGNKGNSDSQQYNWQQTDEEDDWDNLSESIDVNYEEVDDESKEDNDDNKA</sequence>
<evidence type="ECO:0000256" key="2">
    <source>
        <dbReference type="SAM" id="Phobius"/>
    </source>
</evidence>
<dbReference type="RefSeq" id="WP_013278772.1">
    <property type="nucleotide sequence ID" value="NC_014378.1"/>
</dbReference>
<feature type="compositionally biased region" description="Acidic residues" evidence="1">
    <location>
        <begin position="163"/>
        <end position="180"/>
    </location>
</feature>
<feature type="transmembrane region" description="Helical" evidence="2">
    <location>
        <begin position="30"/>
        <end position="55"/>
    </location>
</feature>
<keyword evidence="4" id="KW-1185">Reference proteome</keyword>
<dbReference type="PANTHER" id="PTHR35335">
    <property type="entry name" value="UPF0716 PROTEIN FXSA"/>
    <property type="match status" value="1"/>
</dbReference>
<evidence type="ECO:0000256" key="1">
    <source>
        <dbReference type="SAM" id="MobiDB-lite"/>
    </source>
</evidence>
<dbReference type="GO" id="GO:0016020">
    <property type="term" value="C:membrane"/>
    <property type="evidence" value="ECO:0007669"/>
    <property type="project" value="InterPro"/>
</dbReference>
<dbReference type="Pfam" id="PF04186">
    <property type="entry name" value="FxsA"/>
    <property type="match status" value="1"/>
</dbReference>
<evidence type="ECO:0000313" key="4">
    <source>
        <dbReference type="Proteomes" id="UP000001661"/>
    </source>
</evidence>
<dbReference type="eggNOG" id="COG3030">
    <property type="taxonomic scope" value="Bacteria"/>
</dbReference>
<dbReference type="PANTHER" id="PTHR35335:SF1">
    <property type="entry name" value="UPF0716 PROTEIN FXSA"/>
    <property type="match status" value="1"/>
</dbReference>
<gene>
    <name evidence="3" type="ordered locus">Acear_1823</name>
</gene>
<feature type="compositionally biased region" description="Polar residues" evidence="1">
    <location>
        <begin position="136"/>
        <end position="146"/>
    </location>
</feature>
<dbReference type="Proteomes" id="UP000001661">
    <property type="component" value="Chromosome"/>
</dbReference>